<evidence type="ECO:0000256" key="3">
    <source>
        <dbReference type="ARBA" id="ARBA00022723"/>
    </source>
</evidence>
<keyword evidence="15" id="KW-1185">Reference proteome</keyword>
<dbReference type="RefSeq" id="WP_346759416.1">
    <property type="nucleotide sequence ID" value="NZ_JAUJEB010000004.1"/>
</dbReference>
<dbReference type="PROSITE" id="PS51194">
    <property type="entry name" value="HELICASE_CTER"/>
    <property type="match status" value="1"/>
</dbReference>
<protein>
    <recommendedName>
        <fullName evidence="11">Replication restart protein PriA</fullName>
    </recommendedName>
    <alternativeName>
        <fullName evidence="11">ATP-dependent DNA helicase PriA</fullName>
        <ecNumber evidence="11">5.6.2.4</ecNumber>
    </alternativeName>
    <alternativeName>
        <fullName evidence="11">DNA 3'-5' helicase PriA</fullName>
    </alternativeName>
</protein>
<comment type="catalytic activity">
    <reaction evidence="11">
        <text>Couples ATP hydrolysis with the unwinding of duplex DNA by translocating in the 3'-5' direction.</text>
        <dbReference type="EC" id="5.6.2.4"/>
    </reaction>
</comment>
<dbReference type="InterPro" id="IPR014001">
    <property type="entry name" value="Helicase_ATP-bd"/>
</dbReference>
<feature type="binding site" evidence="11">
    <location>
        <position position="588"/>
    </location>
    <ligand>
        <name>Zn(2+)</name>
        <dbReference type="ChEBI" id="CHEBI:29105"/>
        <label>1</label>
    </ligand>
</feature>
<comment type="subunit">
    <text evidence="11">Component of the replication restart primosome.</text>
</comment>
<dbReference type="SMART" id="SM00490">
    <property type="entry name" value="HELICc"/>
    <property type="match status" value="1"/>
</dbReference>
<evidence type="ECO:0000256" key="4">
    <source>
        <dbReference type="ARBA" id="ARBA00022741"/>
    </source>
</evidence>
<dbReference type="Proteomes" id="UP001172083">
    <property type="component" value="Unassembled WGS sequence"/>
</dbReference>
<accession>A0ABT8L8J1</accession>
<dbReference type="InterPro" id="IPR041222">
    <property type="entry name" value="PriA_3primeBD"/>
</dbReference>
<evidence type="ECO:0000256" key="6">
    <source>
        <dbReference type="ARBA" id="ARBA00022806"/>
    </source>
</evidence>
<proteinExistence type="inferred from homology"/>
<name>A0ABT8L8J1_9BACT</name>
<dbReference type="Pfam" id="PF18074">
    <property type="entry name" value="PriA_C"/>
    <property type="match status" value="1"/>
</dbReference>
<evidence type="ECO:0000313" key="15">
    <source>
        <dbReference type="Proteomes" id="UP001172083"/>
    </source>
</evidence>
<dbReference type="InterPro" id="IPR027417">
    <property type="entry name" value="P-loop_NTPase"/>
</dbReference>
<dbReference type="Gene3D" id="3.40.50.300">
    <property type="entry name" value="P-loop containing nucleotide triphosphate hydrolases"/>
    <property type="match status" value="2"/>
</dbReference>
<dbReference type="NCBIfam" id="TIGR00595">
    <property type="entry name" value="priA"/>
    <property type="match status" value="1"/>
</dbReference>
<dbReference type="InterPro" id="IPR011545">
    <property type="entry name" value="DEAD/DEAH_box_helicase_dom"/>
</dbReference>
<feature type="binding site" evidence="11">
    <location>
        <position position="575"/>
    </location>
    <ligand>
        <name>Zn(2+)</name>
        <dbReference type="ChEBI" id="CHEBI:29105"/>
        <label>2</label>
    </ligand>
</feature>
<comment type="similarity">
    <text evidence="11">Belongs to the helicase family. PriA subfamily.</text>
</comment>
<dbReference type="PANTHER" id="PTHR30580:SF0">
    <property type="entry name" value="PRIMOSOMAL PROTEIN N"/>
    <property type="match status" value="1"/>
</dbReference>
<evidence type="ECO:0000259" key="13">
    <source>
        <dbReference type="PROSITE" id="PS51194"/>
    </source>
</evidence>
<keyword evidence="1 11" id="KW-0639">Primosome</keyword>
<feature type="binding site" evidence="11">
    <location>
        <position position="548"/>
    </location>
    <ligand>
        <name>Zn(2+)</name>
        <dbReference type="ChEBI" id="CHEBI:29105"/>
        <label>1</label>
    </ligand>
</feature>
<dbReference type="InterPro" id="IPR001650">
    <property type="entry name" value="Helicase_C-like"/>
</dbReference>
<evidence type="ECO:0000256" key="2">
    <source>
        <dbReference type="ARBA" id="ARBA00022705"/>
    </source>
</evidence>
<dbReference type="Pfam" id="PF17764">
    <property type="entry name" value="PriA_3primeBD"/>
    <property type="match status" value="1"/>
</dbReference>
<dbReference type="HAMAP" id="MF_00983">
    <property type="entry name" value="PriA"/>
    <property type="match status" value="1"/>
</dbReference>
<dbReference type="InterPro" id="IPR041236">
    <property type="entry name" value="PriA_C"/>
</dbReference>
<comment type="cofactor">
    <cofactor evidence="11">
        <name>Zn(2+)</name>
        <dbReference type="ChEBI" id="CHEBI:29105"/>
    </cofactor>
    <text evidence="11">Binds 2 zinc ions per subunit.</text>
</comment>
<dbReference type="SUPFAM" id="SSF52540">
    <property type="entry name" value="P-loop containing nucleoside triphosphate hydrolases"/>
    <property type="match status" value="1"/>
</dbReference>
<evidence type="ECO:0000313" key="14">
    <source>
        <dbReference type="EMBL" id="MDN5214079.1"/>
    </source>
</evidence>
<evidence type="ECO:0000256" key="1">
    <source>
        <dbReference type="ARBA" id="ARBA00022515"/>
    </source>
</evidence>
<evidence type="ECO:0000256" key="10">
    <source>
        <dbReference type="ARBA" id="ARBA00023235"/>
    </source>
</evidence>
<evidence type="ECO:0000256" key="7">
    <source>
        <dbReference type="ARBA" id="ARBA00022833"/>
    </source>
</evidence>
<reference evidence="14" key="1">
    <citation type="submission" date="2023-06" db="EMBL/GenBank/DDBJ databases">
        <title>Genomic of Agaribacillus aureum.</title>
        <authorList>
            <person name="Wang G."/>
        </authorList>
    </citation>
    <scope>NUCLEOTIDE SEQUENCE</scope>
    <source>
        <strain evidence="14">BMA12</strain>
    </source>
</reference>
<feature type="domain" description="Helicase C-terminal" evidence="13">
    <location>
        <begin position="519"/>
        <end position="739"/>
    </location>
</feature>
<dbReference type="EC" id="5.6.2.4" evidence="11"/>
<dbReference type="EMBL" id="JAUJEB010000004">
    <property type="protein sequence ID" value="MDN5214079.1"/>
    <property type="molecule type" value="Genomic_DNA"/>
</dbReference>
<keyword evidence="4 11" id="KW-0547">Nucleotide-binding</keyword>
<dbReference type="Pfam" id="PF18319">
    <property type="entry name" value="Zn_ribbon_PriA"/>
    <property type="match status" value="1"/>
</dbReference>
<feature type="binding site" evidence="11">
    <location>
        <position position="585"/>
    </location>
    <ligand>
        <name>Zn(2+)</name>
        <dbReference type="ChEBI" id="CHEBI:29105"/>
        <label>1</label>
    </ligand>
</feature>
<organism evidence="14 15">
    <name type="scientific">Agaribacillus aureus</name>
    <dbReference type="NCBI Taxonomy" id="3051825"/>
    <lineage>
        <taxon>Bacteria</taxon>
        <taxon>Pseudomonadati</taxon>
        <taxon>Bacteroidota</taxon>
        <taxon>Cytophagia</taxon>
        <taxon>Cytophagales</taxon>
        <taxon>Splendidivirgaceae</taxon>
        <taxon>Agaribacillus</taxon>
    </lineage>
</organism>
<feature type="binding site" evidence="11">
    <location>
        <position position="554"/>
    </location>
    <ligand>
        <name>Zn(2+)</name>
        <dbReference type="ChEBI" id="CHEBI:29105"/>
        <label>2</label>
    </ligand>
</feature>
<comment type="function">
    <text evidence="11">Initiates the restart of stalled replication forks, which reloads the replicative helicase on sites other than the origin of replication. Recognizes and binds to abandoned replication forks and remodels them to uncover a helicase loading site. Promotes assembly of the primosome at these replication forks.</text>
</comment>
<evidence type="ECO:0000259" key="12">
    <source>
        <dbReference type="PROSITE" id="PS51192"/>
    </source>
</evidence>
<keyword evidence="10 11" id="KW-0413">Isomerase</keyword>
<sequence>MAQLELNNEGTSERKTFFASILLPVPIPKAFTYRIPKALESSVVVGSRVIVQFGRKKILTGIVADRHETPPEAYEAKYILEVLDGYPVMTSLQIKLLYWVAEYYMCTIGEVLNAALPSGLKLSSQSSIQLHPDFDAESGDHQFSEKEELILNALKHRITLTYDEVTAVLQQKSIYPILKSLLTKDAILIFEKVKEKFKPKKIGKVRLAQSFIEDNSLLEGLFEKLEKKPRQLEVLLKYLQEVPVYHHPEKNIAGLNKKSLIAANLSPSSLKTMVKNGVFETFDEIVSRFDHNNTDTAPIPAEFSPAQNQAMGELMEVFTKKDIALLHGITGSGKTEIYINLITKNLENGNQVLYLLPEIALTTQIVKRLMKVFGSQMGVFHSKYSDNERVEVWNGVLSGKFSFVVGVRSSVFLPFDNLGLIIVDEEHDNSYKQFDPAPRYHARDVAMVLAGFHHAKVLLGSATPSLESYYLASQDKYGLVKLDQRFGGGKLPAFKLINVLKERKKKTMREDFSPQLLEAIKQALQSQEQVIIFQNRRGYAPYITCEECNWIPKCESCAVSLTYHMYINQLRCHYCGHQEKPVAACPACGSTKLKTMGFGTEKLEEDLKSFFPEATIRRMDLDTTRSKYSYQNIIDDFEKGDTDILVGTQMLSKGLDFGGVNMVGILDADRMINFPDFRSTEKTFQLITQVSGRAGRRNKTGEVYIQTSQIDHPLFQKITGHQYLQMYKDELVEREKYKYPPFVRLIKITLKHPQKPICHKASRYLHNLLKSNLGASRILGPNEPLISKIRNLYLMEIMVKIERSKVNLKNAKKALRDCITAIETDRQFKGIRIIVDVDSY</sequence>
<feature type="binding site" evidence="11">
    <location>
        <position position="557"/>
    </location>
    <ligand>
        <name>Zn(2+)</name>
        <dbReference type="ChEBI" id="CHEBI:29105"/>
        <label>2</label>
    </ligand>
</feature>
<dbReference type="InterPro" id="IPR040498">
    <property type="entry name" value="PriA_CRR"/>
</dbReference>
<keyword evidence="8 11" id="KW-0067">ATP-binding</keyword>
<feature type="binding site" evidence="11">
    <location>
        <position position="545"/>
    </location>
    <ligand>
        <name>Zn(2+)</name>
        <dbReference type="ChEBI" id="CHEBI:29105"/>
        <label>1</label>
    </ligand>
</feature>
<dbReference type="InterPro" id="IPR042115">
    <property type="entry name" value="PriA_3primeBD_sf"/>
</dbReference>
<keyword evidence="3 11" id="KW-0479">Metal-binding</keyword>
<evidence type="ECO:0000256" key="11">
    <source>
        <dbReference type="HAMAP-Rule" id="MF_00983"/>
    </source>
</evidence>
<dbReference type="CDD" id="cd17929">
    <property type="entry name" value="DEXHc_priA"/>
    <property type="match status" value="1"/>
</dbReference>
<keyword evidence="2 11" id="KW-0235">DNA replication</keyword>
<keyword evidence="6 11" id="KW-0347">Helicase</keyword>
<evidence type="ECO:0000256" key="9">
    <source>
        <dbReference type="ARBA" id="ARBA00023125"/>
    </source>
</evidence>
<dbReference type="Pfam" id="PF00270">
    <property type="entry name" value="DEAD"/>
    <property type="match status" value="1"/>
</dbReference>
<dbReference type="CDD" id="cd18804">
    <property type="entry name" value="SF2_C_priA"/>
    <property type="match status" value="1"/>
</dbReference>
<evidence type="ECO:0000256" key="5">
    <source>
        <dbReference type="ARBA" id="ARBA00022801"/>
    </source>
</evidence>
<feature type="binding site" evidence="11">
    <location>
        <position position="572"/>
    </location>
    <ligand>
        <name>Zn(2+)</name>
        <dbReference type="ChEBI" id="CHEBI:29105"/>
        <label>2</label>
    </ligand>
</feature>
<keyword evidence="5 11" id="KW-0378">Hydrolase</keyword>
<evidence type="ECO:0000256" key="8">
    <source>
        <dbReference type="ARBA" id="ARBA00022840"/>
    </source>
</evidence>
<dbReference type="PANTHER" id="PTHR30580">
    <property type="entry name" value="PRIMOSOMAL PROTEIN N"/>
    <property type="match status" value="1"/>
</dbReference>
<keyword evidence="7 11" id="KW-0862">Zinc</keyword>
<comment type="catalytic activity">
    <reaction evidence="11">
        <text>ATP + H2O = ADP + phosphate + H(+)</text>
        <dbReference type="Rhea" id="RHEA:13065"/>
        <dbReference type="ChEBI" id="CHEBI:15377"/>
        <dbReference type="ChEBI" id="CHEBI:15378"/>
        <dbReference type="ChEBI" id="CHEBI:30616"/>
        <dbReference type="ChEBI" id="CHEBI:43474"/>
        <dbReference type="ChEBI" id="CHEBI:456216"/>
        <dbReference type="EC" id="5.6.2.4"/>
    </reaction>
</comment>
<gene>
    <name evidence="11 14" type="primary">priA</name>
    <name evidence="14" type="ORF">QQ020_18530</name>
</gene>
<feature type="domain" description="Helicase ATP-binding" evidence="12">
    <location>
        <begin position="315"/>
        <end position="482"/>
    </location>
</feature>
<dbReference type="Pfam" id="PF00271">
    <property type="entry name" value="Helicase_C"/>
    <property type="match status" value="1"/>
</dbReference>
<dbReference type="PROSITE" id="PS51192">
    <property type="entry name" value="HELICASE_ATP_BIND_1"/>
    <property type="match status" value="1"/>
</dbReference>
<dbReference type="InterPro" id="IPR005259">
    <property type="entry name" value="PriA"/>
</dbReference>
<dbReference type="SMART" id="SM00487">
    <property type="entry name" value="DEXDc"/>
    <property type="match status" value="1"/>
</dbReference>
<dbReference type="Gene3D" id="3.40.1440.60">
    <property type="entry name" value="PriA, 3(prime) DNA-binding domain"/>
    <property type="match status" value="1"/>
</dbReference>
<comment type="caution">
    <text evidence="14">The sequence shown here is derived from an EMBL/GenBank/DDBJ whole genome shotgun (WGS) entry which is preliminary data.</text>
</comment>
<keyword evidence="9 11" id="KW-0238">DNA-binding</keyword>